<dbReference type="SMART" id="SM00342">
    <property type="entry name" value="HTH_ARAC"/>
    <property type="match status" value="1"/>
</dbReference>
<proteinExistence type="predicted"/>
<keyword evidence="6" id="KW-1185">Reference proteome</keyword>
<gene>
    <name evidence="5" type="ORF">E4Q23_01785</name>
</gene>
<dbReference type="SUPFAM" id="SSF46689">
    <property type="entry name" value="Homeodomain-like"/>
    <property type="match status" value="1"/>
</dbReference>
<dbReference type="RefSeq" id="WP_169065074.1">
    <property type="nucleotide sequence ID" value="NZ_SPMY01000005.1"/>
</dbReference>
<name>A0ABX1TT37_9PROT</name>
<dbReference type="InterPro" id="IPR032687">
    <property type="entry name" value="AraC-type_N"/>
</dbReference>
<dbReference type="Pfam" id="PF12625">
    <property type="entry name" value="Arabinose_bd"/>
    <property type="match status" value="1"/>
</dbReference>
<evidence type="ECO:0000313" key="5">
    <source>
        <dbReference type="EMBL" id="NMQ26601.1"/>
    </source>
</evidence>
<dbReference type="EMBL" id="SPMY01000005">
    <property type="protein sequence ID" value="NMQ26601.1"/>
    <property type="molecule type" value="Genomic_DNA"/>
</dbReference>
<feature type="domain" description="HTH araC/xylS-type" evidence="4">
    <location>
        <begin position="239"/>
        <end position="337"/>
    </location>
</feature>
<keyword evidence="2" id="KW-0238">DNA-binding</keyword>
<accession>A0ABX1TT37</accession>
<keyword evidence="3" id="KW-0804">Transcription</keyword>
<dbReference type="PANTHER" id="PTHR47894">
    <property type="entry name" value="HTH-TYPE TRANSCRIPTIONAL REGULATOR GADX"/>
    <property type="match status" value="1"/>
</dbReference>
<organism evidence="5 6">
    <name type="scientific">Candidatus Accumulibacter phosphatis</name>
    <dbReference type="NCBI Taxonomy" id="327160"/>
    <lineage>
        <taxon>Bacteria</taxon>
        <taxon>Pseudomonadati</taxon>
        <taxon>Pseudomonadota</taxon>
        <taxon>Betaproteobacteria</taxon>
        <taxon>Candidatus Accumulibacter</taxon>
    </lineage>
</organism>
<reference evidence="5 6" key="1">
    <citation type="submission" date="2019-03" db="EMBL/GenBank/DDBJ databases">
        <title>Metabolic reconstructions from genomes of highly enriched 'Candidatus Accumulibacter' and 'Candidatus Competibacter' bioreactor populations.</title>
        <authorList>
            <person name="Annavajhala M.K."/>
            <person name="Welles L."/>
            <person name="Abbas B."/>
            <person name="Sorokin D."/>
            <person name="Park H."/>
            <person name="Van Loosdrecht M."/>
            <person name="Chandran K."/>
        </authorList>
    </citation>
    <scope>NUCLEOTIDE SEQUENCE [LARGE SCALE GENOMIC DNA]</scope>
    <source>
        <strain evidence="5 6">SBR_S</strain>
    </source>
</reference>
<dbReference type="InterPro" id="IPR009057">
    <property type="entry name" value="Homeodomain-like_sf"/>
</dbReference>
<evidence type="ECO:0000256" key="3">
    <source>
        <dbReference type="ARBA" id="ARBA00023163"/>
    </source>
</evidence>
<evidence type="ECO:0000256" key="2">
    <source>
        <dbReference type="ARBA" id="ARBA00023125"/>
    </source>
</evidence>
<dbReference type="Gene3D" id="1.10.10.60">
    <property type="entry name" value="Homeodomain-like"/>
    <property type="match status" value="1"/>
</dbReference>
<sequence>MKHQAQGPSLDSLTTSRRGEICVGPILAIPLVLSELGVSPQDVFALARIDQRLFDNADNRIAIEALGVLFETSVALTGCLHFGLLVGERFELQSLGPLGEAIRALLRYFHVHDRGAAPLLLTPDPSRVVLGYSVFHHGLPALTQIQDAAIMIGYRILAELCGSSWKALRAQFLHAPPASTAAYHRLFGANVAFEAEVSGMIFAPSWLGKEIEGADANRLERVSTAIRDAEARGPMGFSERVQSMLPQMLLSGMASAKAVAGLFAVHERTLRRRLEEEGTNLQQLINQTRFELAQQFLQNTALSVSAIGAALRYDDPNAFSRAFRSWANCSPSKWRAQH</sequence>
<dbReference type="Proteomes" id="UP000749010">
    <property type="component" value="Unassembled WGS sequence"/>
</dbReference>
<evidence type="ECO:0000256" key="1">
    <source>
        <dbReference type="ARBA" id="ARBA00023015"/>
    </source>
</evidence>
<evidence type="ECO:0000313" key="6">
    <source>
        <dbReference type="Proteomes" id="UP000749010"/>
    </source>
</evidence>
<dbReference type="InterPro" id="IPR018060">
    <property type="entry name" value="HTH_AraC"/>
</dbReference>
<keyword evidence="1" id="KW-0805">Transcription regulation</keyword>
<evidence type="ECO:0000259" key="4">
    <source>
        <dbReference type="PROSITE" id="PS01124"/>
    </source>
</evidence>
<dbReference type="PROSITE" id="PS01124">
    <property type="entry name" value="HTH_ARAC_FAMILY_2"/>
    <property type="match status" value="1"/>
</dbReference>
<protein>
    <submittedName>
        <fullName evidence="5">AraC family transcriptional regulator</fullName>
    </submittedName>
</protein>
<dbReference type="Pfam" id="PF12833">
    <property type="entry name" value="HTH_18"/>
    <property type="match status" value="1"/>
</dbReference>
<comment type="caution">
    <text evidence="5">The sequence shown here is derived from an EMBL/GenBank/DDBJ whole genome shotgun (WGS) entry which is preliminary data.</text>
</comment>
<dbReference type="PANTHER" id="PTHR47894:SF4">
    <property type="entry name" value="HTH-TYPE TRANSCRIPTIONAL REGULATOR GADX"/>
    <property type="match status" value="1"/>
</dbReference>